<proteinExistence type="predicted"/>
<comment type="caution">
    <text evidence="1">The sequence shown here is derived from an EMBL/GenBank/DDBJ whole genome shotgun (WGS) entry which is preliminary data.</text>
</comment>
<evidence type="ECO:0000313" key="2">
    <source>
        <dbReference type="Proteomes" id="UP001596174"/>
    </source>
</evidence>
<organism evidence="1 2">
    <name type="scientific">Streptacidiphilus monticola</name>
    <dbReference type="NCBI Taxonomy" id="2161674"/>
    <lineage>
        <taxon>Bacteria</taxon>
        <taxon>Bacillati</taxon>
        <taxon>Actinomycetota</taxon>
        <taxon>Actinomycetes</taxon>
        <taxon>Kitasatosporales</taxon>
        <taxon>Streptomycetaceae</taxon>
        <taxon>Streptacidiphilus</taxon>
    </lineage>
</organism>
<dbReference type="EMBL" id="JBHSQJ010000058">
    <property type="protein sequence ID" value="MFC5908465.1"/>
    <property type="molecule type" value="Genomic_DNA"/>
</dbReference>
<gene>
    <name evidence="1" type="ORF">ACFP3V_14740</name>
</gene>
<dbReference type="InterPro" id="IPR036689">
    <property type="entry name" value="ESAT-6-like_sf"/>
</dbReference>
<dbReference type="InterPro" id="IPR010310">
    <property type="entry name" value="T7SS_ESAT-6-like"/>
</dbReference>
<dbReference type="RefSeq" id="WP_380583462.1">
    <property type="nucleotide sequence ID" value="NZ_JBHSQJ010000058.1"/>
</dbReference>
<protein>
    <submittedName>
        <fullName evidence="1">WXG100 family type VII secretion target</fullName>
    </submittedName>
</protein>
<sequence>MGGGINGWIDGKVLQILEACGVQLPGGNGQVLRQVAGSWDTMGNALTGAVSALDGRIAGVGPDQWSGDARDAFGRHWQEQRQVMTDLAANMHKAAQGLRSYADEIDGINEAIIDICVQIAEMEIAGAALSFFTGFLSDLVANAAVAAKVAEVAGLVEKFVAAAERVGELLGELFRLGEEGAAKLAQIVGKLARLTVSSLGKTAEAFATNFVADAGSEMANEALSGKPVDVGGAMSDGWKEAAGTAAFTGVAGFAGGALGRGGGIVGDVLRNEGKFGTAANGALGNVAGTMTNDLAHSDQKSAGDMAWDSGIAAATGAYGNSRIRQKLDGLTERGGFGGENLSPAGRVQDHAYEASTGTAFNGAVYAAGSGIESDLQTLEQHEQ</sequence>
<dbReference type="Proteomes" id="UP001596174">
    <property type="component" value="Unassembled WGS sequence"/>
</dbReference>
<dbReference type="Pfam" id="PF06013">
    <property type="entry name" value="WXG100"/>
    <property type="match status" value="1"/>
</dbReference>
<dbReference type="SUPFAM" id="SSF140453">
    <property type="entry name" value="EsxAB dimer-like"/>
    <property type="match status" value="1"/>
</dbReference>
<reference evidence="2" key="1">
    <citation type="journal article" date="2019" name="Int. J. Syst. Evol. Microbiol.">
        <title>The Global Catalogue of Microorganisms (GCM) 10K type strain sequencing project: providing services to taxonomists for standard genome sequencing and annotation.</title>
        <authorList>
            <consortium name="The Broad Institute Genomics Platform"/>
            <consortium name="The Broad Institute Genome Sequencing Center for Infectious Disease"/>
            <person name="Wu L."/>
            <person name="Ma J."/>
        </authorList>
    </citation>
    <scope>NUCLEOTIDE SEQUENCE [LARGE SCALE GENOMIC DNA]</scope>
    <source>
        <strain evidence="2">JCM 4816</strain>
    </source>
</reference>
<accession>A0ABW1G138</accession>
<dbReference type="Gene3D" id="1.10.287.1060">
    <property type="entry name" value="ESAT-6-like"/>
    <property type="match status" value="1"/>
</dbReference>
<keyword evidence="2" id="KW-1185">Reference proteome</keyword>
<evidence type="ECO:0000313" key="1">
    <source>
        <dbReference type="EMBL" id="MFC5908465.1"/>
    </source>
</evidence>
<name>A0ABW1G138_9ACTN</name>